<dbReference type="PANTHER" id="PTHR44591">
    <property type="entry name" value="STRESS RESPONSE REGULATOR PROTEIN 1"/>
    <property type="match status" value="1"/>
</dbReference>
<dbReference type="PROSITE" id="PS50110">
    <property type="entry name" value="RESPONSE_REGULATORY"/>
    <property type="match status" value="1"/>
</dbReference>
<dbReference type="SUPFAM" id="SSF52172">
    <property type="entry name" value="CheY-like"/>
    <property type="match status" value="1"/>
</dbReference>
<reference evidence="5" key="1">
    <citation type="journal article" date="2021" name="ISME J.">
        <title>Fine-scale metabolic discontinuity in a stratified prokaryote microbiome of a Red Sea deep halocline.</title>
        <authorList>
            <person name="Michoud G."/>
            <person name="Ngugi D.K."/>
            <person name="Barozzi A."/>
            <person name="Merlino G."/>
            <person name="Calleja M.L."/>
            <person name="Delgado-Huertas A."/>
            <person name="Moran X.A.G."/>
            <person name="Daffonchio D."/>
        </authorList>
    </citation>
    <scope>NUCLEOTIDE SEQUENCE</scope>
    <source>
        <strain evidence="5">SuakinDeep_MAG55_1</strain>
    </source>
</reference>
<evidence type="ECO:0000313" key="5">
    <source>
        <dbReference type="EMBL" id="MBS1258576.1"/>
    </source>
</evidence>
<dbReference type="InterPro" id="IPR011006">
    <property type="entry name" value="CheY-like_superfamily"/>
</dbReference>
<accession>A0A941W460</accession>
<dbReference type="InterPro" id="IPR001789">
    <property type="entry name" value="Sig_transdc_resp-reg_receiver"/>
</dbReference>
<dbReference type="InterPro" id="IPR050595">
    <property type="entry name" value="Bact_response_regulator"/>
</dbReference>
<feature type="domain" description="Response regulatory" evidence="4">
    <location>
        <begin position="5"/>
        <end position="119"/>
    </location>
</feature>
<name>A0A941W460_9BACT</name>
<organism evidence="5 6">
    <name type="scientific">Candidatus Scalindua arabica</name>
    <dbReference type="NCBI Taxonomy" id="1127984"/>
    <lineage>
        <taxon>Bacteria</taxon>
        <taxon>Pseudomonadati</taxon>
        <taxon>Planctomycetota</taxon>
        <taxon>Candidatus Brocadiia</taxon>
        <taxon>Candidatus Brocadiales</taxon>
        <taxon>Candidatus Scalinduaceae</taxon>
        <taxon>Candidatus Scalindua</taxon>
    </lineage>
</organism>
<evidence type="ECO:0000313" key="6">
    <source>
        <dbReference type="Proteomes" id="UP000722750"/>
    </source>
</evidence>
<dbReference type="EMBL" id="JAANXD010000069">
    <property type="protein sequence ID" value="MBS1258576.1"/>
    <property type="molecule type" value="Genomic_DNA"/>
</dbReference>
<dbReference type="Proteomes" id="UP000722750">
    <property type="component" value="Unassembled WGS sequence"/>
</dbReference>
<sequence length="122" mass="13971">MKKGRILVVDDEIELCIILDKLFSKRGYDVRMAHSVTEAIALMEKEEFDLVLSDYVMPNGSGYDVAMFLNTLEKRPKIGLITGWGKLIGDNEKEKMKVSFVIRKPFDFSELIKQVNVTLNQN</sequence>
<feature type="modified residue" description="4-aspartylphosphate" evidence="3">
    <location>
        <position position="54"/>
    </location>
</feature>
<dbReference type="GO" id="GO:0000160">
    <property type="term" value="P:phosphorelay signal transduction system"/>
    <property type="evidence" value="ECO:0007669"/>
    <property type="project" value="UniProtKB-KW"/>
</dbReference>
<evidence type="ECO:0000256" key="2">
    <source>
        <dbReference type="ARBA" id="ARBA00023012"/>
    </source>
</evidence>
<keyword evidence="1 3" id="KW-0597">Phosphoprotein</keyword>
<protein>
    <submittedName>
        <fullName evidence="5">Sporulation initiation phosphotransferase F</fullName>
    </submittedName>
</protein>
<evidence type="ECO:0000259" key="4">
    <source>
        <dbReference type="PROSITE" id="PS50110"/>
    </source>
</evidence>
<dbReference type="AlphaFoldDB" id="A0A941W460"/>
<gene>
    <name evidence="5" type="ORF">MAG551_01635</name>
</gene>
<keyword evidence="2" id="KW-0902">Two-component regulatory system</keyword>
<dbReference type="PANTHER" id="PTHR44591:SF14">
    <property type="entry name" value="PROTEIN PILG"/>
    <property type="match status" value="1"/>
</dbReference>
<evidence type="ECO:0000256" key="3">
    <source>
        <dbReference type="PROSITE-ProRule" id="PRU00169"/>
    </source>
</evidence>
<dbReference type="CDD" id="cd00156">
    <property type="entry name" value="REC"/>
    <property type="match status" value="1"/>
</dbReference>
<dbReference type="SMART" id="SM00448">
    <property type="entry name" value="REC"/>
    <property type="match status" value="1"/>
</dbReference>
<evidence type="ECO:0000256" key="1">
    <source>
        <dbReference type="ARBA" id="ARBA00022553"/>
    </source>
</evidence>
<dbReference type="Pfam" id="PF00072">
    <property type="entry name" value="Response_reg"/>
    <property type="match status" value="1"/>
</dbReference>
<dbReference type="Gene3D" id="3.40.50.2300">
    <property type="match status" value="1"/>
</dbReference>
<comment type="caution">
    <text evidence="5">The sequence shown here is derived from an EMBL/GenBank/DDBJ whole genome shotgun (WGS) entry which is preliminary data.</text>
</comment>
<proteinExistence type="predicted"/>